<evidence type="ECO:0000256" key="1">
    <source>
        <dbReference type="SAM" id="MobiDB-lite"/>
    </source>
</evidence>
<proteinExistence type="predicted"/>
<dbReference type="SUPFAM" id="SSF54106">
    <property type="entry name" value="LysM domain"/>
    <property type="match status" value="1"/>
</dbReference>
<feature type="domain" description="BON" evidence="2">
    <location>
        <begin position="127"/>
        <end position="196"/>
    </location>
</feature>
<dbReference type="InterPro" id="IPR018392">
    <property type="entry name" value="LysM"/>
</dbReference>
<dbReference type="Gene3D" id="3.10.350.10">
    <property type="entry name" value="LysM domain"/>
    <property type="match status" value="1"/>
</dbReference>
<sequence>MWPFGKNTADRVKDALKEQDMLKDLNLQVQEKGGNVTVTGAIPNEHYVTVVKVVAEGINGVKSVDTSGLIAEAAPVQPAPQDAGPSASDNSFTAAPAGGSTEIPASAGAKAAPAAPDIAAKVKEMEDRSKIAKAVYQAIRNNGELKDNPIDVLQSGKSVILRGVVDNDHEQRLAEKLARAIDGVSGVDISGLRVAEGVKELTKEKDQDSGDTVYTVQSGDTLGSIAQKYFGNAAEYKKIAHFNNISNPDLIKVGQQIRIPG</sequence>
<name>A0ABU4DUM5_9DEIO</name>
<organism evidence="4 5">
    <name type="scientific">Deinococcus arenicola</name>
    <dbReference type="NCBI Taxonomy" id="2994950"/>
    <lineage>
        <taxon>Bacteria</taxon>
        <taxon>Thermotogati</taxon>
        <taxon>Deinococcota</taxon>
        <taxon>Deinococci</taxon>
        <taxon>Deinococcales</taxon>
        <taxon>Deinococcaceae</taxon>
        <taxon>Deinococcus</taxon>
    </lineage>
</organism>
<evidence type="ECO:0000313" key="4">
    <source>
        <dbReference type="EMBL" id="MDV6376122.1"/>
    </source>
</evidence>
<comment type="caution">
    <text evidence="4">The sequence shown here is derived from an EMBL/GenBank/DDBJ whole genome shotgun (WGS) entry which is preliminary data.</text>
</comment>
<dbReference type="PANTHER" id="PTHR34606">
    <property type="entry name" value="BON DOMAIN-CONTAINING PROTEIN"/>
    <property type="match status" value="1"/>
</dbReference>
<dbReference type="InterPro" id="IPR036779">
    <property type="entry name" value="LysM_dom_sf"/>
</dbReference>
<dbReference type="SMART" id="SM00749">
    <property type="entry name" value="BON"/>
    <property type="match status" value="2"/>
</dbReference>
<gene>
    <name evidence="4" type="ORF">ORD21_16110</name>
</gene>
<feature type="domain" description="BON" evidence="2">
    <location>
        <begin position="4"/>
        <end position="73"/>
    </location>
</feature>
<dbReference type="Pfam" id="PF04972">
    <property type="entry name" value="BON"/>
    <property type="match status" value="2"/>
</dbReference>
<dbReference type="SMART" id="SM00257">
    <property type="entry name" value="LysM"/>
    <property type="match status" value="1"/>
</dbReference>
<feature type="region of interest" description="Disordered" evidence="1">
    <location>
        <begin position="77"/>
        <end position="109"/>
    </location>
</feature>
<keyword evidence="5" id="KW-1185">Reference proteome</keyword>
<evidence type="ECO:0000259" key="3">
    <source>
        <dbReference type="PROSITE" id="PS51782"/>
    </source>
</evidence>
<dbReference type="Gene3D" id="3.30.1340.30">
    <property type="match status" value="1"/>
</dbReference>
<dbReference type="PANTHER" id="PTHR34606:SF15">
    <property type="entry name" value="BON DOMAIN-CONTAINING PROTEIN"/>
    <property type="match status" value="1"/>
</dbReference>
<dbReference type="Proteomes" id="UP001276150">
    <property type="component" value="Unassembled WGS sequence"/>
</dbReference>
<dbReference type="PROSITE" id="PS50914">
    <property type="entry name" value="BON"/>
    <property type="match status" value="2"/>
</dbReference>
<feature type="domain" description="LysM" evidence="3">
    <location>
        <begin position="212"/>
        <end position="259"/>
    </location>
</feature>
<dbReference type="Pfam" id="PF01476">
    <property type="entry name" value="LysM"/>
    <property type="match status" value="1"/>
</dbReference>
<evidence type="ECO:0000313" key="5">
    <source>
        <dbReference type="Proteomes" id="UP001276150"/>
    </source>
</evidence>
<dbReference type="InterPro" id="IPR007055">
    <property type="entry name" value="BON_dom"/>
</dbReference>
<protein>
    <submittedName>
        <fullName evidence="4">LysM peptidoglycan-binding domain-containing protein</fullName>
    </submittedName>
</protein>
<dbReference type="InterPro" id="IPR014004">
    <property type="entry name" value="Transpt-assoc_nodulatn_dom_bac"/>
</dbReference>
<dbReference type="CDD" id="cd00118">
    <property type="entry name" value="LysM"/>
    <property type="match status" value="1"/>
</dbReference>
<dbReference type="EMBL" id="JAPMIV010000047">
    <property type="protein sequence ID" value="MDV6376122.1"/>
    <property type="molecule type" value="Genomic_DNA"/>
</dbReference>
<dbReference type="InterPro" id="IPR051686">
    <property type="entry name" value="Lipoprotein_DolP"/>
</dbReference>
<accession>A0ABU4DUM5</accession>
<dbReference type="PROSITE" id="PS51782">
    <property type="entry name" value="LYSM"/>
    <property type="match status" value="1"/>
</dbReference>
<evidence type="ECO:0000259" key="2">
    <source>
        <dbReference type="PROSITE" id="PS50914"/>
    </source>
</evidence>
<dbReference type="RefSeq" id="WP_317641473.1">
    <property type="nucleotide sequence ID" value="NZ_JAPMIV010000047.1"/>
</dbReference>
<reference evidence="4 5" key="1">
    <citation type="submission" date="2022-11" db="EMBL/GenBank/DDBJ databases">
        <title>Deinococcus ZS9-10, Low Temperature and Draught-tolerating, UV-resistant Bacteria from Continental Antarctica.</title>
        <authorList>
            <person name="Cheng L."/>
        </authorList>
    </citation>
    <scope>NUCLEOTIDE SEQUENCE [LARGE SCALE GENOMIC DNA]</scope>
    <source>
        <strain evidence="4 5">ZS9-10</strain>
    </source>
</reference>